<accession>A0A086ZKP9</accession>
<keyword evidence="4" id="KW-1185">Reference proteome</keyword>
<proteinExistence type="predicted"/>
<name>A0A086ZKP9_9BIFI</name>
<evidence type="ECO:0000256" key="1">
    <source>
        <dbReference type="SAM" id="MobiDB-lite"/>
    </source>
</evidence>
<feature type="region of interest" description="Disordered" evidence="1">
    <location>
        <begin position="1"/>
        <end position="35"/>
    </location>
</feature>
<dbReference type="Proteomes" id="UP000029093">
    <property type="component" value="Unassembled WGS sequence"/>
</dbReference>
<feature type="transmembrane region" description="Helical" evidence="2">
    <location>
        <begin position="149"/>
        <end position="174"/>
    </location>
</feature>
<dbReference type="EMBL" id="JGYQ01000015">
    <property type="protein sequence ID" value="KFI47099.1"/>
    <property type="molecule type" value="Genomic_DNA"/>
</dbReference>
<protein>
    <submittedName>
        <fullName evidence="3">Permeases of the major facilitator superfamily</fullName>
    </submittedName>
</protein>
<feature type="transmembrane region" description="Helical" evidence="2">
    <location>
        <begin position="223"/>
        <end position="241"/>
    </location>
</feature>
<gene>
    <name evidence="3" type="ORF">BBOU_1071</name>
</gene>
<organism evidence="3 4">
    <name type="scientific">Bifidobacterium boum</name>
    <dbReference type="NCBI Taxonomy" id="78343"/>
    <lineage>
        <taxon>Bacteria</taxon>
        <taxon>Bacillati</taxon>
        <taxon>Actinomycetota</taxon>
        <taxon>Actinomycetes</taxon>
        <taxon>Bifidobacteriales</taxon>
        <taxon>Bifidobacteriaceae</taxon>
        <taxon>Bifidobacterium</taxon>
    </lineage>
</organism>
<dbReference type="AlphaFoldDB" id="A0A086ZKP9"/>
<feature type="transmembrane region" description="Helical" evidence="2">
    <location>
        <begin position="277"/>
        <end position="299"/>
    </location>
</feature>
<feature type="transmembrane region" description="Helical" evidence="2">
    <location>
        <begin position="536"/>
        <end position="561"/>
    </location>
</feature>
<sequence>MTGTAPDSDTTPATPASVSASIAPAAGDRTNRTNGNRTTTSVALLLIRLRWTLTIAALRHSPQRIVAMIIAVIGALGLIAAAISGGIALGARPDMTVGASAWNTLHTGVVLGGAGAILAVLLIQLMYVGQASAMDPRKFELFGIPDRKLTRGLFAAGLCGIPAISGTLALLAFASAYRRAGGVVVVVALLAAPIAIVVMLALSKAMIALFSALADSRRARGRIYIISMPVFILACQLPSLLVGSGTSEVAYAKYATIVGWTPFGTIFALPFDAADGAWGLLVARLIIAAITVALCYRVSLWCLNRQRVRGGAGEQVHVRQGIGIFESVPDTKSGAIAARLATYLRKDPRQLVMYAAPVLIMLVMLLEPDGSRDMVWVSVAIGGLMLVALEGDGVAYDGLGFTLEVISGVHGIEDRKGRVGVHVLIVTAYLTVLSVACALISGSWESLNGWSESLAFWGIGLGLGFNALGVAEVISPVLMYPIAPPDRPFSTPQGRAATQMLFPLVQMIGSVLLMLPTAVVMAALGSAGVNDLQLLWAIAVTALLNGVGVLALGTWLGGIVLDERQLKVLATLRDFASLQ</sequence>
<feature type="transmembrane region" description="Helical" evidence="2">
    <location>
        <begin position="454"/>
        <end position="480"/>
    </location>
</feature>
<feature type="transmembrane region" description="Helical" evidence="2">
    <location>
        <begin position="65"/>
        <end position="89"/>
    </location>
</feature>
<keyword evidence="2" id="KW-0812">Transmembrane</keyword>
<feature type="transmembrane region" description="Helical" evidence="2">
    <location>
        <begin position="180"/>
        <end position="202"/>
    </location>
</feature>
<evidence type="ECO:0000256" key="2">
    <source>
        <dbReference type="SAM" id="Phobius"/>
    </source>
</evidence>
<dbReference type="GeneID" id="303204179"/>
<feature type="transmembrane region" description="Helical" evidence="2">
    <location>
        <begin position="419"/>
        <end position="442"/>
    </location>
</feature>
<dbReference type="OrthoDB" id="3261041at2"/>
<comment type="caution">
    <text evidence="3">The sequence shown here is derived from an EMBL/GenBank/DDBJ whole genome shotgun (WGS) entry which is preliminary data.</text>
</comment>
<feature type="transmembrane region" description="Helical" evidence="2">
    <location>
        <begin position="501"/>
        <end position="524"/>
    </location>
</feature>
<evidence type="ECO:0000313" key="3">
    <source>
        <dbReference type="EMBL" id="KFI47099.1"/>
    </source>
</evidence>
<dbReference type="RefSeq" id="WP_051616814.1">
    <property type="nucleotide sequence ID" value="NZ_JGYQ01000015.1"/>
</dbReference>
<keyword evidence="2" id="KW-0472">Membrane</keyword>
<keyword evidence="2" id="KW-1133">Transmembrane helix</keyword>
<reference evidence="3 4" key="1">
    <citation type="submission" date="2014-03" db="EMBL/GenBank/DDBJ databases">
        <title>Genomics of Bifidobacteria.</title>
        <authorList>
            <person name="Ventura M."/>
            <person name="Milani C."/>
            <person name="Lugli G.A."/>
        </authorList>
    </citation>
    <scope>NUCLEOTIDE SEQUENCE [LARGE SCALE GENOMIC DNA]</scope>
    <source>
        <strain evidence="3 4">LMG 10736</strain>
    </source>
</reference>
<feature type="transmembrane region" description="Helical" evidence="2">
    <location>
        <begin position="109"/>
        <end position="128"/>
    </location>
</feature>
<evidence type="ECO:0000313" key="4">
    <source>
        <dbReference type="Proteomes" id="UP000029093"/>
    </source>
</evidence>